<reference evidence="2 3" key="1">
    <citation type="submission" date="2018-10" db="EMBL/GenBank/DDBJ databases">
        <title>A high-quality apple genome assembly.</title>
        <authorList>
            <person name="Hu J."/>
        </authorList>
    </citation>
    <scope>NUCLEOTIDE SEQUENCE [LARGE SCALE GENOMIC DNA]</scope>
    <source>
        <strain evidence="3">cv. HFTH1</strain>
        <tissue evidence="2">Young leaf</tissue>
    </source>
</reference>
<accession>A0A498IR77</accession>
<proteinExistence type="predicted"/>
<feature type="compositionally biased region" description="Gly residues" evidence="1">
    <location>
        <begin position="120"/>
        <end position="134"/>
    </location>
</feature>
<evidence type="ECO:0000256" key="1">
    <source>
        <dbReference type="SAM" id="MobiDB-lite"/>
    </source>
</evidence>
<dbReference type="EMBL" id="RDQH01000337">
    <property type="protein sequence ID" value="RXH84412.1"/>
    <property type="molecule type" value="Genomic_DNA"/>
</dbReference>
<comment type="caution">
    <text evidence="2">The sequence shown here is derived from an EMBL/GenBank/DDBJ whole genome shotgun (WGS) entry which is preliminary data.</text>
</comment>
<feature type="region of interest" description="Disordered" evidence="1">
    <location>
        <begin position="72"/>
        <end position="134"/>
    </location>
</feature>
<dbReference type="AlphaFoldDB" id="A0A498IR77"/>
<evidence type="ECO:0000313" key="3">
    <source>
        <dbReference type="Proteomes" id="UP000290289"/>
    </source>
</evidence>
<feature type="compositionally biased region" description="Gly residues" evidence="1">
    <location>
        <begin position="91"/>
        <end position="105"/>
    </location>
</feature>
<sequence>MRAFRFAGSIRQLFKKLTGARAGDASAVVEEPNVKVDPQTQKHLASLVPQSGENTTRIKYLELVANHFAKHGLLKGSPPLRSLVPSKEEANGGGKRNGKGNGNDNGKGNRNGNDNEKGKGNGNGNGNEKGNGKGGLFFAHAIHI</sequence>
<dbReference type="Proteomes" id="UP000290289">
    <property type="component" value="Chromosome 11"/>
</dbReference>
<gene>
    <name evidence="2" type="ORF">DVH24_027311</name>
</gene>
<evidence type="ECO:0000313" key="2">
    <source>
        <dbReference type="EMBL" id="RXH84412.1"/>
    </source>
</evidence>
<organism evidence="2 3">
    <name type="scientific">Malus domestica</name>
    <name type="common">Apple</name>
    <name type="synonym">Pyrus malus</name>
    <dbReference type="NCBI Taxonomy" id="3750"/>
    <lineage>
        <taxon>Eukaryota</taxon>
        <taxon>Viridiplantae</taxon>
        <taxon>Streptophyta</taxon>
        <taxon>Embryophyta</taxon>
        <taxon>Tracheophyta</taxon>
        <taxon>Spermatophyta</taxon>
        <taxon>Magnoliopsida</taxon>
        <taxon>eudicotyledons</taxon>
        <taxon>Gunneridae</taxon>
        <taxon>Pentapetalae</taxon>
        <taxon>rosids</taxon>
        <taxon>fabids</taxon>
        <taxon>Rosales</taxon>
        <taxon>Rosaceae</taxon>
        <taxon>Amygdaloideae</taxon>
        <taxon>Maleae</taxon>
        <taxon>Malus</taxon>
    </lineage>
</organism>
<name>A0A498IR77_MALDO</name>
<protein>
    <submittedName>
        <fullName evidence="2">Uncharacterized protein</fullName>
    </submittedName>
</protein>
<keyword evidence="3" id="KW-1185">Reference proteome</keyword>